<comment type="caution">
    <text evidence="11">The sequence shown here is derived from an EMBL/GenBank/DDBJ whole genome shotgun (WGS) entry which is preliminary data.</text>
</comment>
<dbReference type="InterPro" id="IPR007829">
    <property type="entry name" value="TM2"/>
</dbReference>
<comment type="similarity">
    <text evidence="2">Belongs to the TM2 family.</text>
</comment>
<keyword evidence="7" id="KW-0325">Glycoprotein</keyword>
<accession>A0ABD2L0A3</accession>
<organism evidence="11 12">
    <name type="scientific">Heterodera trifolii</name>
    <dbReference type="NCBI Taxonomy" id="157864"/>
    <lineage>
        <taxon>Eukaryota</taxon>
        <taxon>Metazoa</taxon>
        <taxon>Ecdysozoa</taxon>
        <taxon>Nematoda</taxon>
        <taxon>Chromadorea</taxon>
        <taxon>Rhabditida</taxon>
        <taxon>Tylenchina</taxon>
        <taxon>Tylenchomorpha</taxon>
        <taxon>Tylenchoidea</taxon>
        <taxon>Heteroderidae</taxon>
        <taxon>Heteroderinae</taxon>
        <taxon>Heterodera</taxon>
    </lineage>
</organism>
<keyword evidence="4 9" id="KW-0732">Signal</keyword>
<evidence type="ECO:0000256" key="2">
    <source>
        <dbReference type="ARBA" id="ARBA00008284"/>
    </source>
</evidence>
<keyword evidence="3 8" id="KW-0812">Transmembrane</keyword>
<dbReference type="InterPro" id="IPR050932">
    <property type="entry name" value="TM2D1-3-like"/>
</dbReference>
<gene>
    <name evidence="11" type="ORF">niasHT_015495</name>
</gene>
<comment type="subcellular location">
    <subcellularLocation>
        <location evidence="1">Membrane</location>
        <topology evidence="1">Multi-pass membrane protein</topology>
    </subcellularLocation>
</comment>
<feature type="transmembrane region" description="Helical" evidence="8">
    <location>
        <begin position="212"/>
        <end position="233"/>
    </location>
</feature>
<evidence type="ECO:0000256" key="4">
    <source>
        <dbReference type="ARBA" id="ARBA00022729"/>
    </source>
</evidence>
<dbReference type="EMBL" id="JBICBT010000590">
    <property type="protein sequence ID" value="KAL3108573.1"/>
    <property type="molecule type" value="Genomic_DNA"/>
</dbReference>
<keyword evidence="5 8" id="KW-1133">Transmembrane helix</keyword>
<evidence type="ECO:0000256" key="1">
    <source>
        <dbReference type="ARBA" id="ARBA00004141"/>
    </source>
</evidence>
<evidence type="ECO:0000256" key="8">
    <source>
        <dbReference type="SAM" id="Phobius"/>
    </source>
</evidence>
<keyword evidence="6 8" id="KW-0472">Membrane</keyword>
<name>A0ABD2L0A3_9BILA</name>
<feature type="signal peptide" evidence="9">
    <location>
        <begin position="1"/>
        <end position="18"/>
    </location>
</feature>
<evidence type="ECO:0000256" key="7">
    <source>
        <dbReference type="ARBA" id="ARBA00023180"/>
    </source>
</evidence>
<dbReference type="Pfam" id="PF05154">
    <property type="entry name" value="TM2"/>
    <property type="match status" value="1"/>
</dbReference>
<evidence type="ECO:0000259" key="10">
    <source>
        <dbReference type="Pfam" id="PF05154"/>
    </source>
</evidence>
<feature type="domain" description="TM2" evidence="10">
    <location>
        <begin position="179"/>
        <end position="226"/>
    </location>
</feature>
<keyword evidence="12" id="KW-1185">Reference proteome</keyword>
<dbReference type="PANTHER" id="PTHR21016">
    <property type="entry name" value="BETA-AMYLOID BINDING PROTEIN-RELATED"/>
    <property type="match status" value="1"/>
</dbReference>
<proteinExistence type="inferred from homology"/>
<evidence type="ECO:0000313" key="11">
    <source>
        <dbReference type="EMBL" id="KAL3108573.1"/>
    </source>
</evidence>
<evidence type="ECO:0000256" key="9">
    <source>
        <dbReference type="SAM" id="SignalP"/>
    </source>
</evidence>
<evidence type="ECO:0000256" key="6">
    <source>
        <dbReference type="ARBA" id="ARBA00023136"/>
    </source>
</evidence>
<evidence type="ECO:0000256" key="3">
    <source>
        <dbReference type="ARBA" id="ARBA00022692"/>
    </source>
</evidence>
<sequence>MHFFLLSLFLLFFILSNCELSALEIPADQPQNGEQNPQNFFIVPPDLSPNGEAKENCLPENAFCARNALSPQCLRCDFPSVCPFGDSVVVNCTPSAAFVNCAGDGVVPRANVPAVVRLQAKCRFCWQLEQSEIVCEERKNCSTNDLTLHRTKCRAKPNAICAGRRHFFKNVRCHWTSGHSWRKALFLSVTLGGFGVDRFYLGHWKSAIGKLFSFGGLGVWTLLDIVLIAFGYIQPADESLYI</sequence>
<dbReference type="PANTHER" id="PTHR21016:SF7">
    <property type="entry name" value="TM2 DOMAIN-CONTAINING PROTEIN 3"/>
    <property type="match status" value="1"/>
</dbReference>
<dbReference type="AlphaFoldDB" id="A0ABD2L0A3"/>
<dbReference type="GO" id="GO:0016020">
    <property type="term" value="C:membrane"/>
    <property type="evidence" value="ECO:0007669"/>
    <property type="project" value="UniProtKB-SubCell"/>
</dbReference>
<evidence type="ECO:0000313" key="12">
    <source>
        <dbReference type="Proteomes" id="UP001620626"/>
    </source>
</evidence>
<dbReference type="Proteomes" id="UP001620626">
    <property type="component" value="Unassembled WGS sequence"/>
</dbReference>
<protein>
    <recommendedName>
        <fullName evidence="10">TM2 domain-containing protein</fullName>
    </recommendedName>
</protein>
<reference evidence="11 12" key="1">
    <citation type="submission" date="2024-10" db="EMBL/GenBank/DDBJ databases">
        <authorList>
            <person name="Kim D."/>
        </authorList>
    </citation>
    <scope>NUCLEOTIDE SEQUENCE [LARGE SCALE GENOMIC DNA]</scope>
    <source>
        <strain evidence="11">BH-2024</strain>
    </source>
</reference>
<feature type="chain" id="PRO_5044838865" description="TM2 domain-containing protein" evidence="9">
    <location>
        <begin position="19"/>
        <end position="242"/>
    </location>
</feature>
<evidence type="ECO:0000256" key="5">
    <source>
        <dbReference type="ARBA" id="ARBA00022989"/>
    </source>
</evidence>